<reference evidence="5" key="1">
    <citation type="submission" date="2016-02" db="EMBL/GenBank/DDBJ databases">
        <title>Comparative genomics of biotechnologically important yeasts.</title>
        <authorList>
            <consortium name="DOE Joint Genome Institute"/>
            <person name="Riley R."/>
            <person name="Haridas S."/>
            <person name="Wolfe K.H."/>
            <person name="Lopes M.R."/>
            <person name="Hittinger C.T."/>
            <person name="Goker M."/>
            <person name="Salamov A."/>
            <person name="Wisecaver J."/>
            <person name="Long T.M."/>
            <person name="Aerts A.L."/>
            <person name="Barry K."/>
            <person name="Choi C."/>
            <person name="Clum A."/>
            <person name="Coughlan A.Y."/>
            <person name="Deshpande S."/>
            <person name="Douglass A.P."/>
            <person name="Hanson S.J."/>
            <person name="Klenk H.-P."/>
            <person name="Labutti K."/>
            <person name="Lapidus A."/>
            <person name="Lindquist E."/>
            <person name="Lipzen A."/>
            <person name="Meier-Kolthoff J.P."/>
            <person name="Ohm R.A."/>
            <person name="Otillar R.P."/>
            <person name="Pangilinan J."/>
            <person name="Peng Y."/>
            <person name="Rokas A."/>
            <person name="Rosa C.A."/>
            <person name="Scheuner C."/>
            <person name="Sibirny A.A."/>
            <person name="Slot J.C."/>
            <person name="Stielow J.B."/>
            <person name="Sun H."/>
            <person name="Kurtzman C.P."/>
            <person name="Blackwell M."/>
            <person name="Jeffries T.W."/>
            <person name="Grigoriev I.V."/>
        </authorList>
    </citation>
    <scope>NUCLEOTIDE SEQUENCE [LARGE SCALE GENOMIC DNA]</scope>
    <source>
        <strain evidence="5">NRRL Y-17796</strain>
    </source>
</reference>
<evidence type="ECO:0000256" key="2">
    <source>
        <dbReference type="SAM" id="MobiDB-lite"/>
    </source>
</evidence>
<organism evidence="4 5">
    <name type="scientific">Tortispora caseinolytica NRRL Y-17796</name>
    <dbReference type="NCBI Taxonomy" id="767744"/>
    <lineage>
        <taxon>Eukaryota</taxon>
        <taxon>Fungi</taxon>
        <taxon>Dikarya</taxon>
        <taxon>Ascomycota</taxon>
        <taxon>Saccharomycotina</taxon>
        <taxon>Trigonopsidomycetes</taxon>
        <taxon>Trigonopsidales</taxon>
        <taxon>Trigonopsidaceae</taxon>
        <taxon>Tortispora</taxon>
    </lineage>
</organism>
<evidence type="ECO:0000259" key="3">
    <source>
        <dbReference type="Pfam" id="PF19031"/>
    </source>
</evidence>
<dbReference type="AlphaFoldDB" id="A0A1E4TDD5"/>
<dbReference type="PANTHER" id="PTHR13056:SF0">
    <property type="entry name" value="VACUOLAR FUSION PROTEIN CCZ1 HOMOLOG-RELATED"/>
    <property type="match status" value="1"/>
</dbReference>
<proteinExistence type="inferred from homology"/>
<feature type="domain" description="CCZ1/INTU/HSP4 first Longin" evidence="3">
    <location>
        <begin position="8"/>
        <end position="124"/>
    </location>
</feature>
<dbReference type="InterPro" id="IPR013176">
    <property type="entry name" value="Ccz1"/>
</dbReference>
<dbReference type="Pfam" id="PF19031">
    <property type="entry name" value="Intu_longin_1"/>
    <property type="match status" value="1"/>
</dbReference>
<comment type="similarity">
    <text evidence="1">Belongs to the CCZ1 family.</text>
</comment>
<dbReference type="Proteomes" id="UP000095023">
    <property type="component" value="Unassembled WGS sequence"/>
</dbReference>
<evidence type="ECO:0000256" key="1">
    <source>
        <dbReference type="ARBA" id="ARBA00005352"/>
    </source>
</evidence>
<evidence type="ECO:0000313" key="5">
    <source>
        <dbReference type="Proteomes" id="UP000095023"/>
    </source>
</evidence>
<accession>A0A1E4TDD5</accession>
<evidence type="ECO:0000313" key="4">
    <source>
        <dbReference type="EMBL" id="ODV89771.1"/>
    </source>
</evidence>
<dbReference type="PANTHER" id="PTHR13056">
    <property type="entry name" value="VACUOLAR FUSION PROTEIN CCZ1 HOMOLOG-RELATED"/>
    <property type="match status" value="1"/>
</dbReference>
<name>A0A1E4TDD5_9ASCO</name>
<feature type="compositionally biased region" description="Basic and acidic residues" evidence="2">
    <location>
        <begin position="290"/>
        <end position="304"/>
    </location>
</feature>
<dbReference type="InterPro" id="IPR043987">
    <property type="entry name" value="CCZ1/INTU/HSP4_longin_1"/>
</dbReference>
<keyword evidence="5" id="KW-1185">Reference proteome</keyword>
<gene>
    <name evidence="4" type="ORF">CANCADRAFT_4397</name>
</gene>
<dbReference type="GO" id="GO:0035658">
    <property type="term" value="C:Mon1-Ccz1 complex"/>
    <property type="evidence" value="ECO:0007669"/>
    <property type="project" value="InterPro"/>
</dbReference>
<dbReference type="EMBL" id="KV453843">
    <property type="protein sequence ID" value="ODV89771.1"/>
    <property type="molecule type" value="Genomic_DNA"/>
</dbReference>
<dbReference type="OrthoDB" id="4082324at2759"/>
<sequence>MASRLPDLEYLAIYNPLLGPDEENVEDQLVFFYGQGEPIKYIGLTQGMNAFLTQFGGTGSVNIDTTTSRLVAIEVEPNWWILVSVALGMVSAKPGAPPVYTTRDMGPHDQIDADLKLAYRMFTICQGSFQHILETSDRPTLLNDIKPYWQQFAQTYGPSLDGLGALNVLLAEPLVRLPAGFPRLTEELNNAIDFSLVAEYDLKHAIIARKSCPGVVYWTNIDLAYYVYANYCKPDLSVDQTDEQADTLTSSTSVWDSIRLPDMASYFYRHANQLSTAIPAATSDTEIPDENARSPRHTPAEDAHTPVSRSMSLSNSQSSAYFQQATNPDFVRETKTLWINGQFYEVCIIITKNWVFALIPDGEFPRRSPPIDLRVTSLLVPLDEQWNNAKPLPSSHSSLYYIVVDRERGTFETSLPLIGDEIWQKPDAVYVHRTLLSLLITPISLGTKDISDSISLSSLSNFNSVLGEITALTPHRWAITKLIADTEVLVIKRPRIHIEQEQQSQGLMNMFSWNSTTRNASQEPVQSAKVTWTHIARALGPRSEHIQERLRKSV</sequence>
<feature type="region of interest" description="Disordered" evidence="2">
    <location>
        <begin position="279"/>
        <end position="311"/>
    </location>
</feature>
<protein>
    <recommendedName>
        <fullName evidence="3">CCZ1/INTU/HSP4 first Longin domain-containing protein</fullName>
    </recommendedName>
</protein>
<dbReference type="GO" id="GO:0016192">
    <property type="term" value="P:vesicle-mediated transport"/>
    <property type="evidence" value="ECO:0007669"/>
    <property type="project" value="InterPro"/>
</dbReference>